<reference evidence="4" key="1">
    <citation type="journal article" date="2019" name="bioRxiv">
        <title>The Genome of the Zebra Mussel, Dreissena polymorpha: A Resource for Invasive Species Research.</title>
        <authorList>
            <person name="McCartney M.A."/>
            <person name="Auch B."/>
            <person name="Kono T."/>
            <person name="Mallez S."/>
            <person name="Zhang Y."/>
            <person name="Obille A."/>
            <person name="Becker A."/>
            <person name="Abrahante J.E."/>
            <person name="Garbe J."/>
            <person name="Badalamenti J.P."/>
            <person name="Herman A."/>
            <person name="Mangelson H."/>
            <person name="Liachko I."/>
            <person name="Sullivan S."/>
            <person name="Sone E.D."/>
            <person name="Koren S."/>
            <person name="Silverstein K.A.T."/>
            <person name="Beckman K.B."/>
            <person name="Gohl D.M."/>
        </authorList>
    </citation>
    <scope>NUCLEOTIDE SEQUENCE</scope>
    <source>
        <strain evidence="4">Duluth1</strain>
        <tissue evidence="4">Whole animal</tissue>
    </source>
</reference>
<gene>
    <name evidence="4" type="ORF">DPMN_169385</name>
</gene>
<dbReference type="InterPro" id="IPR013083">
    <property type="entry name" value="Znf_RING/FYVE/PHD"/>
</dbReference>
<organism evidence="4 5">
    <name type="scientific">Dreissena polymorpha</name>
    <name type="common">Zebra mussel</name>
    <name type="synonym">Mytilus polymorpha</name>
    <dbReference type="NCBI Taxonomy" id="45954"/>
    <lineage>
        <taxon>Eukaryota</taxon>
        <taxon>Metazoa</taxon>
        <taxon>Spiralia</taxon>
        <taxon>Lophotrochozoa</taxon>
        <taxon>Mollusca</taxon>
        <taxon>Bivalvia</taxon>
        <taxon>Autobranchia</taxon>
        <taxon>Heteroconchia</taxon>
        <taxon>Euheterodonta</taxon>
        <taxon>Imparidentia</taxon>
        <taxon>Neoheterodontei</taxon>
        <taxon>Myida</taxon>
        <taxon>Dreissenoidea</taxon>
        <taxon>Dreissenidae</taxon>
        <taxon>Dreissena</taxon>
    </lineage>
</organism>
<dbReference type="AlphaFoldDB" id="A0A9D4DVE9"/>
<dbReference type="InterPro" id="IPR019786">
    <property type="entry name" value="Zinc_finger_PHD-type_CS"/>
</dbReference>
<dbReference type="PROSITE" id="PS01359">
    <property type="entry name" value="ZF_PHD_1"/>
    <property type="match status" value="1"/>
</dbReference>
<reference evidence="4" key="2">
    <citation type="submission" date="2020-11" db="EMBL/GenBank/DDBJ databases">
        <authorList>
            <person name="McCartney M.A."/>
            <person name="Auch B."/>
            <person name="Kono T."/>
            <person name="Mallez S."/>
            <person name="Becker A."/>
            <person name="Gohl D.M."/>
            <person name="Silverstein K.A.T."/>
            <person name="Koren S."/>
            <person name="Bechman K.B."/>
            <person name="Herman A."/>
            <person name="Abrahante J.E."/>
            <person name="Garbe J."/>
        </authorList>
    </citation>
    <scope>NUCLEOTIDE SEQUENCE</scope>
    <source>
        <strain evidence="4">Duluth1</strain>
        <tissue evidence="4">Whole animal</tissue>
    </source>
</reference>
<keyword evidence="1" id="KW-0479">Metal-binding</keyword>
<dbReference type="InterPro" id="IPR011011">
    <property type="entry name" value="Znf_FYVE_PHD"/>
</dbReference>
<sequence length="479" mass="54278">MIIWLEQSIGWIPLVSYSCATERQQSIVHKIRWGSRMFPSNRSCNTGLNLCTFGAHPALIWADQHIGTYSAHVMQNSQIQYLAVVYVFKAECYLQNQSLEFVLSKTQLLEERRRIARRLLSEGEIIGGHLEEIASSPSVEHEHLDQLTNTSAMEMEVPDTDPVVDDVATTRHLDQLTNTSAMEMEVPDTDPVVDDVATTRESRYPVRASTSKAPFRRESFIYYGPKRVKETHCLCNMPDDGREYWQCEGCLKWFHPECVGESVEPEKYTCASCSHKDLPQEKIFEIPELFKTIIDEEEQGEGTFFICAKDACDNMAAGISRASMILNHVGSSSPLPWMNSANQFMAGNRQVKNGFGFAIFSCVAIECVRHYIKDELMEQNEDEPYYSVVKQLRGVKDPNLKAYLAKDKYMHNEFITEVLLPEALIGIFQAFTKCSYQEAHTECSCVVGQSALKALKNACEISESKRTQLMRKYASSIGS</sequence>
<keyword evidence="3" id="KW-0862">Zinc</keyword>
<evidence type="ECO:0008006" key="6">
    <source>
        <dbReference type="Google" id="ProtNLM"/>
    </source>
</evidence>
<keyword evidence="2" id="KW-0863">Zinc-finger</keyword>
<dbReference type="Gene3D" id="3.30.40.10">
    <property type="entry name" value="Zinc/RING finger domain, C3HC4 (zinc finger)"/>
    <property type="match status" value="1"/>
</dbReference>
<dbReference type="Proteomes" id="UP000828390">
    <property type="component" value="Unassembled WGS sequence"/>
</dbReference>
<name>A0A9D4DVE9_DREPO</name>
<comment type="caution">
    <text evidence="4">The sequence shown here is derived from an EMBL/GenBank/DDBJ whole genome shotgun (WGS) entry which is preliminary data.</text>
</comment>
<protein>
    <recommendedName>
        <fullName evidence="6">Zinc finger PHD-type domain-containing protein</fullName>
    </recommendedName>
</protein>
<proteinExistence type="predicted"/>
<dbReference type="SUPFAM" id="SSF57903">
    <property type="entry name" value="FYVE/PHD zinc finger"/>
    <property type="match status" value="1"/>
</dbReference>
<evidence type="ECO:0000313" key="4">
    <source>
        <dbReference type="EMBL" id="KAH3768173.1"/>
    </source>
</evidence>
<accession>A0A9D4DVE9</accession>
<dbReference type="GO" id="GO:0008270">
    <property type="term" value="F:zinc ion binding"/>
    <property type="evidence" value="ECO:0007669"/>
    <property type="project" value="UniProtKB-KW"/>
</dbReference>
<dbReference type="EMBL" id="JAIWYP010000009">
    <property type="protein sequence ID" value="KAH3768173.1"/>
    <property type="molecule type" value="Genomic_DNA"/>
</dbReference>
<evidence type="ECO:0000256" key="1">
    <source>
        <dbReference type="ARBA" id="ARBA00022723"/>
    </source>
</evidence>
<evidence type="ECO:0000256" key="2">
    <source>
        <dbReference type="ARBA" id="ARBA00022771"/>
    </source>
</evidence>
<evidence type="ECO:0000313" key="5">
    <source>
        <dbReference type="Proteomes" id="UP000828390"/>
    </source>
</evidence>
<evidence type="ECO:0000256" key="3">
    <source>
        <dbReference type="ARBA" id="ARBA00022833"/>
    </source>
</evidence>
<keyword evidence="5" id="KW-1185">Reference proteome</keyword>